<gene>
    <name evidence="2" type="primary">9</name>
    <name evidence="2" type="ORF">SEA_ARCHIMEDES_9</name>
</gene>
<name>A0A7L7SSL3_9CAUD</name>
<keyword evidence="3" id="KW-1185">Reference proteome</keyword>
<evidence type="ECO:0008006" key="4">
    <source>
        <dbReference type="Google" id="ProtNLM"/>
    </source>
</evidence>
<proteinExistence type="predicted"/>
<sequence>MADQVHVALDFDEIFQDVNATLEVDSALRQRAQEVANKARRLDERENNGQSNFRMESGYLPNGRRYHRVISDDAESEYGSADSKRRSILRRASGGPTRG</sequence>
<dbReference type="EMBL" id="MT771339">
    <property type="protein sequence ID" value="QOC55709.1"/>
    <property type="molecule type" value="Genomic_DNA"/>
</dbReference>
<accession>A0A7L7SSL3</accession>
<protein>
    <recommendedName>
        <fullName evidence="4">Head-to-tail connector protein</fullName>
    </recommendedName>
</protein>
<dbReference type="Proteomes" id="UP000516653">
    <property type="component" value="Segment"/>
</dbReference>
<evidence type="ECO:0000313" key="2">
    <source>
        <dbReference type="EMBL" id="QOC55709.1"/>
    </source>
</evidence>
<dbReference type="KEGG" id="vg:63742937"/>
<organism evidence="2 3">
    <name type="scientific">Gordonia phage Archimedes</name>
    <dbReference type="NCBI Taxonomy" id="2759389"/>
    <lineage>
        <taxon>Viruses</taxon>
        <taxon>Duplodnaviria</taxon>
        <taxon>Heunggongvirae</taxon>
        <taxon>Uroviricota</taxon>
        <taxon>Caudoviricetes</taxon>
        <taxon>Archimedesvirus</taxon>
        <taxon>Archimedesvirus archimedes</taxon>
    </lineage>
</organism>
<feature type="region of interest" description="Disordered" evidence="1">
    <location>
        <begin position="74"/>
        <end position="99"/>
    </location>
</feature>
<reference evidence="2 3" key="1">
    <citation type="submission" date="2020-07" db="EMBL/GenBank/DDBJ databases">
        <authorList>
            <person name="Buterbaugh K.M."/>
            <person name="Dean A.J."/>
            <person name="Durmis N.D."/>
            <person name="Gonzalez I.M."/>
            <person name="Kowalski E.M."/>
            <person name="Mundorff O.G."/>
            <person name="Vimal D."/>
            <person name="Chamarti P.R."/>
            <person name="Xu J."/>
            <person name="Butela K.A."/>
            <person name="Garlena R.A."/>
            <person name="Russell D.A."/>
            <person name="Pope W.H."/>
            <person name="Jacobs-Sera D."/>
            <person name="Hatfull G.F."/>
        </authorList>
    </citation>
    <scope>NUCLEOTIDE SEQUENCE [LARGE SCALE GENOMIC DNA]</scope>
</reference>
<feature type="region of interest" description="Disordered" evidence="1">
    <location>
        <begin position="39"/>
        <end position="59"/>
    </location>
</feature>
<dbReference type="GeneID" id="63742937"/>
<evidence type="ECO:0000256" key="1">
    <source>
        <dbReference type="SAM" id="MobiDB-lite"/>
    </source>
</evidence>
<evidence type="ECO:0000313" key="3">
    <source>
        <dbReference type="Proteomes" id="UP000516653"/>
    </source>
</evidence>
<dbReference type="RefSeq" id="YP_010049618.1">
    <property type="nucleotide sequence ID" value="NC_054392.1"/>
</dbReference>